<dbReference type="Pfam" id="PF01371">
    <property type="entry name" value="Trp_repressor"/>
    <property type="match status" value="1"/>
</dbReference>
<dbReference type="InterPro" id="IPR000831">
    <property type="entry name" value="Trp_repress"/>
</dbReference>
<dbReference type="Gene3D" id="1.10.1270.10">
    <property type="entry name" value="TrpR-like"/>
    <property type="match status" value="1"/>
</dbReference>
<dbReference type="EMBL" id="MNWX01000008">
    <property type="protein sequence ID" value="OIO65768.1"/>
    <property type="molecule type" value="Genomic_DNA"/>
</dbReference>
<proteinExistence type="predicted"/>
<dbReference type="SUPFAM" id="SSF48295">
    <property type="entry name" value="TrpR-like"/>
    <property type="match status" value="1"/>
</dbReference>
<gene>
    <name evidence="1" type="ORF">AUJ30_00505</name>
</gene>
<organism evidence="1 2">
    <name type="scientific">Candidatus Wolfebacteria bacterium CG1_02_39_135</name>
    <dbReference type="NCBI Taxonomy" id="1805425"/>
    <lineage>
        <taxon>Bacteria</taxon>
        <taxon>Candidatus Wolfeibacteriota</taxon>
    </lineage>
</organism>
<dbReference type="InterPro" id="IPR010921">
    <property type="entry name" value="Trp_repressor/repl_initiator"/>
</dbReference>
<sequence>MDRFLKTEINKKLQEKAWREFLSQLKNIHSIKELDGIFDTLLSSDEELILKRRLAVRFLLKQNKRHKEISEILGVSRQTINAVKKSLLEKSYKTYRKRKRPEKISKSSYSYRTPTTSKNFSKFSTYKGKGRWRFLNM</sequence>
<dbReference type="GO" id="GO:0003700">
    <property type="term" value="F:DNA-binding transcription factor activity"/>
    <property type="evidence" value="ECO:0007669"/>
    <property type="project" value="InterPro"/>
</dbReference>
<dbReference type="STRING" id="1805425.AUJ30_00505"/>
<dbReference type="Proteomes" id="UP000182693">
    <property type="component" value="Unassembled WGS sequence"/>
</dbReference>
<name>A0A1J4XXM2_9BACT</name>
<accession>A0A1J4XXM2</accession>
<reference evidence="1 2" key="1">
    <citation type="journal article" date="2016" name="Environ. Microbiol.">
        <title>Genomic resolution of a cold subsurface aquifer community provides metabolic insights for novel microbes adapted to high CO concentrations.</title>
        <authorList>
            <person name="Probst A.J."/>
            <person name="Castelle C.J."/>
            <person name="Singh A."/>
            <person name="Brown C.T."/>
            <person name="Anantharaman K."/>
            <person name="Sharon I."/>
            <person name="Hug L.A."/>
            <person name="Burstein D."/>
            <person name="Emerson J.B."/>
            <person name="Thomas B.C."/>
            <person name="Banfield J.F."/>
        </authorList>
    </citation>
    <scope>NUCLEOTIDE SEQUENCE [LARGE SCALE GENOMIC DNA]</scope>
    <source>
        <strain evidence="1">CG1_02_39_135</strain>
    </source>
</reference>
<evidence type="ECO:0000313" key="1">
    <source>
        <dbReference type="EMBL" id="OIO65768.1"/>
    </source>
</evidence>
<evidence type="ECO:0000313" key="2">
    <source>
        <dbReference type="Proteomes" id="UP000182693"/>
    </source>
</evidence>
<dbReference type="AlphaFoldDB" id="A0A1J4XXM2"/>
<comment type="caution">
    <text evidence="1">The sequence shown here is derived from an EMBL/GenBank/DDBJ whole genome shotgun (WGS) entry which is preliminary data.</text>
</comment>
<protein>
    <submittedName>
        <fullName evidence="1">Uncharacterized protein</fullName>
    </submittedName>
</protein>
<dbReference type="GO" id="GO:0043565">
    <property type="term" value="F:sequence-specific DNA binding"/>
    <property type="evidence" value="ECO:0007669"/>
    <property type="project" value="InterPro"/>
</dbReference>
<dbReference type="InterPro" id="IPR038116">
    <property type="entry name" value="TrpR-like_sf"/>
</dbReference>